<organism evidence="2">
    <name type="scientific">Alexandrium monilatum</name>
    <dbReference type="NCBI Taxonomy" id="311494"/>
    <lineage>
        <taxon>Eukaryota</taxon>
        <taxon>Sar</taxon>
        <taxon>Alveolata</taxon>
        <taxon>Dinophyceae</taxon>
        <taxon>Gonyaulacales</taxon>
        <taxon>Pyrocystaceae</taxon>
        <taxon>Alexandrium</taxon>
    </lineage>
</organism>
<sequence>MAAGWPETYLGDPSKGDDETASTKSSDPPSRHSSQEEEDDVCTECGVALFAGVPAAGNGKKYCDPCWMLWGCHMHQAESGPSESKCGVTATSMEEEATPMSPEQMEVDGEVVLPVPVFKCGDCNIEVSSDAPSTTDGTMYCEGCWRKSLPLPVKRLQPKRVQPAASEAAARAAGLRPTFLYPGGLELRPALVRFDVSDAACLRAGGFRHGEVVRNANGREFAVVGVRLVQGAPRLWFQPRDLGRPGAGTFSGASAEVLRMRLHATGRRQQLREGNAQDFDEVEDSDGEATLLCCQCRLPLGDFAYADGEDEGACHGECLAQLVLERSREADEQRLQKAAETKQQHRVEYGLGWQPQRIPSSADLAVRLGCNPRPRGLCCLAWDEESGMVGIKETFEPAGSINLEYLSLALQVRRSQGTEPYFSLDPVRSTDALKHRTQVKRFEPEWLAGTSAGEVMFQADYHLKELSMGEYEQPVVGMKSCHEFSQEVRGDEWSAREWFVVRKAEVQMSGDSVLMPYVKMGVEAREQVQGPHGFEDARITRPDHPLVKYAEAFTHYFDLIAERRSVIFHLREMAKATVIAKFLIEGGFCLEDAWFSAADFIEVADSAPKIPQLWNERMHSRVQVEDGAIVAAEEDFGTRTHGVYGGIELGLEQVTEFGASRVTGGTGIGAAPIQAHILAKIKAGAAMDASVDNMIRFGAARATALIAGGFAVQPQALPANKTIEAMSAVAPQGAVTLAKSVQTFRGMRPSRAAPRRGPKGVDLSLDDFELSTPSEVAQVTPSMAAGQWAGESAVGLETHITISRAFWSSLSSAVSVFSEEDRTLLSALFNPALSDRRQEGDLFIPPDTSLEYVHKLRGLIKEEDEFRLRRKEHFLSKDFVPDNPGPLFPSSWKSTFGVQRRQACQGSLQRPPMCRHILSDGELARLKAALKSAVAAFDKSVEDGTRFQVYEVGSLEVRTLQEPGDEEQIGAAFTPCAAVRSASTGGARDCDRIVKVTEFVERVNTKDLVGHDSTRAVDATGPISSDCQYYVVLESQSGDAVLTEKCANGRVTWVVNPKGLDARNSLAKVLACMDCEAGRITVRELKLFQVGESRCSRPGASTRERREYARSVCCLALRVPPA</sequence>
<name>A0A7S4WJS4_9DINO</name>
<proteinExistence type="predicted"/>
<reference evidence="2" key="1">
    <citation type="submission" date="2021-01" db="EMBL/GenBank/DDBJ databases">
        <authorList>
            <person name="Corre E."/>
            <person name="Pelletier E."/>
            <person name="Niang G."/>
            <person name="Scheremetjew M."/>
            <person name="Finn R."/>
            <person name="Kale V."/>
            <person name="Holt S."/>
            <person name="Cochrane G."/>
            <person name="Meng A."/>
            <person name="Brown T."/>
            <person name="Cohen L."/>
        </authorList>
    </citation>
    <scope>NUCLEOTIDE SEQUENCE</scope>
    <source>
        <strain evidence="2">CCMP3105</strain>
    </source>
</reference>
<feature type="region of interest" description="Disordered" evidence="1">
    <location>
        <begin position="1"/>
        <end position="38"/>
    </location>
</feature>
<evidence type="ECO:0000256" key="1">
    <source>
        <dbReference type="SAM" id="MobiDB-lite"/>
    </source>
</evidence>
<protein>
    <submittedName>
        <fullName evidence="2">Uncharacterized protein</fullName>
    </submittedName>
</protein>
<dbReference type="EMBL" id="HBNR01089522">
    <property type="protein sequence ID" value="CAE4668163.1"/>
    <property type="molecule type" value="Transcribed_RNA"/>
</dbReference>
<evidence type="ECO:0000313" key="2">
    <source>
        <dbReference type="EMBL" id="CAE4668163.1"/>
    </source>
</evidence>
<gene>
    <name evidence="2" type="ORF">AMON00008_LOCUS64227</name>
</gene>
<accession>A0A7S4WJS4</accession>
<dbReference type="AlphaFoldDB" id="A0A7S4WJS4"/>